<evidence type="ECO:0000313" key="2">
    <source>
        <dbReference type="Proteomes" id="UP000053110"/>
    </source>
</evidence>
<protein>
    <submittedName>
        <fullName evidence="1">Uncharacterized protein</fullName>
    </submittedName>
</protein>
<name>A0A656KMU3_BLUGR</name>
<reference evidence="2" key="1">
    <citation type="journal article" date="2013" name="Nat. Genet.">
        <title>The wheat powdery mildew genome shows the unique evolution of an obligate biotroph.</title>
        <authorList>
            <person name="Wicker T."/>
            <person name="Oberhaensli S."/>
            <person name="Parlange F."/>
            <person name="Buchmann J.P."/>
            <person name="Shatalina M."/>
            <person name="Roffler S."/>
            <person name="Ben-David R."/>
            <person name="Dolezel J."/>
            <person name="Simkova H."/>
            <person name="Schulze-Lefert P."/>
            <person name="Spanu P.D."/>
            <person name="Bruggmann R."/>
            <person name="Amselem J."/>
            <person name="Quesneville H."/>
            <person name="Ver Loren van Themaat E."/>
            <person name="Paape T."/>
            <person name="Shimizu K.K."/>
            <person name="Keller B."/>
        </authorList>
    </citation>
    <scope>NUCLEOTIDE SEQUENCE [LARGE SCALE GENOMIC DNA]</scope>
    <source>
        <strain evidence="2">96224</strain>
    </source>
</reference>
<organism evidence="1 2">
    <name type="scientific">Blumeria graminis f. sp. tritici 96224</name>
    <dbReference type="NCBI Taxonomy" id="1268274"/>
    <lineage>
        <taxon>Eukaryota</taxon>
        <taxon>Fungi</taxon>
        <taxon>Dikarya</taxon>
        <taxon>Ascomycota</taxon>
        <taxon>Pezizomycotina</taxon>
        <taxon>Leotiomycetes</taxon>
        <taxon>Erysiphales</taxon>
        <taxon>Erysiphaceae</taxon>
        <taxon>Blumeria</taxon>
    </lineage>
</organism>
<dbReference type="AlphaFoldDB" id="A0A656KMU3"/>
<sequence length="45" mass="4915">MPFTSSCVPIDDANYFDISATLANDAFLYQIAPHTSSSMVCPMKL</sequence>
<evidence type="ECO:0000313" key="1">
    <source>
        <dbReference type="EMBL" id="EPQ66704.1"/>
    </source>
</evidence>
<proteinExistence type="predicted"/>
<accession>A0A656KMU3</accession>
<gene>
    <name evidence="1" type="ORF">BGT96224_Ac31378</name>
</gene>
<dbReference type="EMBL" id="KE374990">
    <property type="protein sequence ID" value="EPQ66704.1"/>
    <property type="molecule type" value="Genomic_DNA"/>
</dbReference>
<dbReference type="Proteomes" id="UP000053110">
    <property type="component" value="Unassembled WGS sequence"/>
</dbReference>